<keyword evidence="4" id="KW-1185">Reference proteome</keyword>
<dbReference type="InterPro" id="IPR002539">
    <property type="entry name" value="MaoC-like_dom"/>
</dbReference>
<sequence>MDAQAGGRAPAVPFQERFLEDYAVGEVVDCGEIAVSEDEIVEFAGRYDPQPFHIDPDAAAEGPFGGLIASGWHTTALMMRLYVEHYLSPRASLGGPGVDELRWTEPVRPGDTLSMRAGVVESRPSSSKPDRGLLRTRVELFNQHGRKVFHAVVLNMLRTRPR</sequence>
<dbReference type="RefSeq" id="WP_040270487.1">
    <property type="nucleotide sequence ID" value="NZ_JROO01000005.1"/>
</dbReference>
<reference evidence="4" key="1">
    <citation type="journal article" date="2015" name="Chem. Biol.">
        <title>Structure, bioactivity, and resistance mechanism of streptomonomicin, an unusual lasso Peptide from an understudied halophilic actinomycete.</title>
        <authorList>
            <person name="Metelev M."/>
            <person name="Tietz J.I."/>
            <person name="Melby J.O."/>
            <person name="Blair P.M."/>
            <person name="Zhu L."/>
            <person name="Livnat I."/>
            <person name="Severinov K."/>
            <person name="Mitchell D.A."/>
        </authorList>
    </citation>
    <scope>NUCLEOTIDE SEQUENCE [LARGE SCALE GENOMIC DNA]</scope>
    <source>
        <strain evidence="4">YIM 90003</strain>
    </source>
</reference>
<gene>
    <name evidence="3" type="ORF">LP52_02875</name>
</gene>
<dbReference type="CDD" id="cd03454">
    <property type="entry name" value="YdeM"/>
    <property type="match status" value="1"/>
</dbReference>
<dbReference type="PANTHER" id="PTHR43664">
    <property type="entry name" value="MONOAMINE OXIDASE-RELATED"/>
    <property type="match status" value="1"/>
</dbReference>
<protein>
    <submittedName>
        <fullName evidence="3">Acyl dehydratase</fullName>
    </submittedName>
</protein>
<dbReference type="OrthoDB" id="9797938at2"/>
<proteinExistence type="inferred from homology"/>
<feature type="domain" description="MaoC-like" evidence="2">
    <location>
        <begin position="24"/>
        <end position="125"/>
    </location>
</feature>
<evidence type="ECO:0000256" key="1">
    <source>
        <dbReference type="ARBA" id="ARBA00005254"/>
    </source>
</evidence>
<accession>A0A0C2FLT7</accession>
<evidence type="ECO:0000313" key="3">
    <source>
        <dbReference type="EMBL" id="KII00260.1"/>
    </source>
</evidence>
<dbReference type="STRING" id="183763.LP52_02875"/>
<organism evidence="3 4">
    <name type="scientific">Streptomonospora alba</name>
    <dbReference type="NCBI Taxonomy" id="183763"/>
    <lineage>
        <taxon>Bacteria</taxon>
        <taxon>Bacillati</taxon>
        <taxon>Actinomycetota</taxon>
        <taxon>Actinomycetes</taxon>
        <taxon>Streptosporangiales</taxon>
        <taxon>Nocardiopsidaceae</taxon>
        <taxon>Streptomonospora</taxon>
    </lineage>
</organism>
<dbReference type="InterPro" id="IPR052342">
    <property type="entry name" value="MCH/BMMD"/>
</dbReference>
<comment type="similarity">
    <text evidence="1">Belongs to the enoyl-CoA hydratase/isomerase family.</text>
</comment>
<dbReference type="EMBL" id="JROO01000005">
    <property type="protein sequence ID" value="KII00260.1"/>
    <property type="molecule type" value="Genomic_DNA"/>
</dbReference>
<dbReference type="InterPro" id="IPR029069">
    <property type="entry name" value="HotDog_dom_sf"/>
</dbReference>
<evidence type="ECO:0000313" key="4">
    <source>
        <dbReference type="Proteomes" id="UP000031675"/>
    </source>
</evidence>
<comment type="caution">
    <text evidence="3">The sequence shown here is derived from an EMBL/GenBank/DDBJ whole genome shotgun (WGS) entry which is preliminary data.</text>
</comment>
<name>A0A0C2FLT7_9ACTN</name>
<dbReference type="Pfam" id="PF01575">
    <property type="entry name" value="MaoC_dehydratas"/>
    <property type="match status" value="1"/>
</dbReference>
<dbReference type="Gene3D" id="3.10.129.10">
    <property type="entry name" value="Hotdog Thioesterase"/>
    <property type="match status" value="1"/>
</dbReference>
<dbReference type="AlphaFoldDB" id="A0A0C2FLT7"/>
<dbReference type="SUPFAM" id="SSF54637">
    <property type="entry name" value="Thioesterase/thiol ester dehydrase-isomerase"/>
    <property type="match status" value="1"/>
</dbReference>
<evidence type="ECO:0000259" key="2">
    <source>
        <dbReference type="Pfam" id="PF01575"/>
    </source>
</evidence>
<dbReference type="PANTHER" id="PTHR43664:SF1">
    <property type="entry name" value="BETA-METHYLMALYL-COA DEHYDRATASE"/>
    <property type="match status" value="1"/>
</dbReference>
<dbReference type="Proteomes" id="UP000031675">
    <property type="component" value="Unassembled WGS sequence"/>
</dbReference>